<dbReference type="InterPro" id="IPR029063">
    <property type="entry name" value="SAM-dependent_MTases_sf"/>
</dbReference>
<comment type="caution">
    <text evidence="8">The sequence shown here is derived from an EMBL/GenBank/DDBJ whole genome shotgun (WGS) entry which is preliminary data.</text>
</comment>
<keyword evidence="9" id="KW-1185">Reference proteome</keyword>
<name>A0ABQ9K2R0_9CUCU</name>
<gene>
    <name evidence="8" type="ORF">NQ317_012164</name>
</gene>
<dbReference type="Pfam" id="PF01189">
    <property type="entry name" value="Methyltr_RsmB-F"/>
    <property type="match status" value="1"/>
</dbReference>
<dbReference type="CDD" id="cd02440">
    <property type="entry name" value="AdoMet_MTases"/>
    <property type="match status" value="1"/>
</dbReference>
<evidence type="ECO:0000256" key="4">
    <source>
        <dbReference type="ARBA" id="ARBA00022691"/>
    </source>
</evidence>
<feature type="domain" description="SAM-dependent MTase RsmB/NOP-type" evidence="7">
    <location>
        <begin position="38"/>
        <end position="344"/>
    </location>
</feature>
<evidence type="ECO:0000256" key="5">
    <source>
        <dbReference type="ARBA" id="ARBA00022884"/>
    </source>
</evidence>
<evidence type="ECO:0000259" key="7">
    <source>
        <dbReference type="PROSITE" id="PS51686"/>
    </source>
</evidence>
<dbReference type="Gene3D" id="3.40.50.150">
    <property type="entry name" value="Vaccinia Virus protein VP39"/>
    <property type="match status" value="1"/>
</dbReference>
<keyword evidence="4 6" id="KW-0949">S-adenosyl-L-methionine</keyword>
<keyword evidence="2 6" id="KW-0489">Methyltransferase</keyword>
<dbReference type="InterPro" id="IPR023267">
    <property type="entry name" value="RCMT"/>
</dbReference>
<dbReference type="InterPro" id="IPR049560">
    <property type="entry name" value="MeTrfase_RsmB-F_NOP2_cat"/>
</dbReference>
<dbReference type="Proteomes" id="UP001162164">
    <property type="component" value="Unassembled WGS sequence"/>
</dbReference>
<dbReference type="EMBL" id="JAPWTJ010000023">
    <property type="protein sequence ID" value="KAJ8984918.1"/>
    <property type="molecule type" value="Genomic_DNA"/>
</dbReference>
<feature type="active site" description="Nucleophile" evidence="6">
    <location>
        <position position="274"/>
    </location>
</feature>
<dbReference type="InterPro" id="IPR001678">
    <property type="entry name" value="MeTrfase_RsmB-F_NOP2_dom"/>
</dbReference>
<organism evidence="8 9">
    <name type="scientific">Molorchus minor</name>
    <dbReference type="NCBI Taxonomy" id="1323400"/>
    <lineage>
        <taxon>Eukaryota</taxon>
        <taxon>Metazoa</taxon>
        <taxon>Ecdysozoa</taxon>
        <taxon>Arthropoda</taxon>
        <taxon>Hexapoda</taxon>
        <taxon>Insecta</taxon>
        <taxon>Pterygota</taxon>
        <taxon>Neoptera</taxon>
        <taxon>Endopterygota</taxon>
        <taxon>Coleoptera</taxon>
        <taxon>Polyphaga</taxon>
        <taxon>Cucujiformia</taxon>
        <taxon>Chrysomeloidea</taxon>
        <taxon>Cerambycidae</taxon>
        <taxon>Lamiinae</taxon>
        <taxon>Monochamini</taxon>
        <taxon>Molorchus</taxon>
    </lineage>
</organism>
<keyword evidence="3 6" id="KW-0808">Transferase</keyword>
<dbReference type="PROSITE" id="PS51686">
    <property type="entry name" value="SAM_MT_RSMB_NOP"/>
    <property type="match status" value="1"/>
</dbReference>
<dbReference type="InterPro" id="IPR018314">
    <property type="entry name" value="RsmB/NOL1/NOP2-like_CS"/>
</dbReference>
<dbReference type="PANTHER" id="PTHR22807:SF34">
    <property type="entry name" value="TRNA (CYTOSINE(72)-C(5))-METHYLTRANSFERASE NSUN6"/>
    <property type="match status" value="1"/>
</dbReference>
<dbReference type="PROSITE" id="PS01153">
    <property type="entry name" value="NOL1_NOP2_SUN"/>
    <property type="match status" value="1"/>
</dbReference>
<evidence type="ECO:0000256" key="3">
    <source>
        <dbReference type="ARBA" id="ARBA00022679"/>
    </source>
</evidence>
<dbReference type="SUPFAM" id="SSF53335">
    <property type="entry name" value="S-adenosyl-L-methionine-dependent methyltransferases"/>
    <property type="match status" value="1"/>
</dbReference>
<dbReference type="PRINTS" id="PR02008">
    <property type="entry name" value="RCMTFAMILY"/>
</dbReference>
<feature type="binding site" evidence="6">
    <location>
        <position position="165"/>
    </location>
    <ligand>
        <name>S-adenosyl-L-methionine</name>
        <dbReference type="ChEBI" id="CHEBI:59789"/>
    </ligand>
</feature>
<dbReference type="PANTHER" id="PTHR22807">
    <property type="entry name" value="NOP2 YEAST -RELATED NOL1/NOP2/FMU SUN DOMAIN-CONTAINING"/>
    <property type="match status" value="1"/>
</dbReference>
<feature type="binding site" evidence="6">
    <location>
        <position position="224"/>
    </location>
    <ligand>
        <name>S-adenosyl-L-methionine</name>
        <dbReference type="ChEBI" id="CHEBI:59789"/>
    </ligand>
</feature>
<reference evidence="8" key="1">
    <citation type="journal article" date="2023" name="Insect Mol. Biol.">
        <title>Genome sequencing provides insights into the evolution of gene families encoding plant cell wall-degrading enzymes in longhorned beetles.</title>
        <authorList>
            <person name="Shin N.R."/>
            <person name="Okamura Y."/>
            <person name="Kirsch R."/>
            <person name="Pauchet Y."/>
        </authorList>
    </citation>
    <scope>NUCLEOTIDE SEQUENCE</scope>
    <source>
        <strain evidence="8">MMC_N1</strain>
    </source>
</reference>
<evidence type="ECO:0000313" key="9">
    <source>
        <dbReference type="Proteomes" id="UP001162164"/>
    </source>
</evidence>
<comment type="similarity">
    <text evidence="1 6">Belongs to the class I-like SAM-binding methyltransferase superfamily. RsmB/NOP family.</text>
</comment>
<keyword evidence="5 6" id="KW-0694">RNA-binding</keyword>
<evidence type="ECO:0000256" key="2">
    <source>
        <dbReference type="ARBA" id="ARBA00022603"/>
    </source>
</evidence>
<evidence type="ECO:0000256" key="6">
    <source>
        <dbReference type="PROSITE-ProRule" id="PRU01023"/>
    </source>
</evidence>
<sequence length="347" mass="38304">MPYPNSPFEEAFNAELIISLNKEKCDKTISNGAYEKTLSWLCSTPKITSYRVNTLQTNPGVVLEAIKEHLCQVLGEIPFTVEAFNEKKSGVAVEVKETISGCPPLGDKFLPTGWALLQNLPSIICVKALNPKPNETIIDLCASPGNKTTHIAELMQNKGILVAIDKTSKKVAQLNKRCEDFGAKVSIFQADSIKIIVDLDNGVQRNIKEGPPFLPETFDRILLDAPCSALGKRPQLANMITKKVLRSYVPLQKKLFETAVRLLKINGTMVYSTCTISLAENEGVVAWALRNFKCLKLIKPSVYLGGPGWEGTSLTEQERCCVQRFGPEQEVDSVGFFFACFIKEASL</sequence>
<evidence type="ECO:0000313" key="8">
    <source>
        <dbReference type="EMBL" id="KAJ8984918.1"/>
    </source>
</evidence>
<proteinExistence type="inferred from homology"/>
<feature type="binding site" evidence="6">
    <location>
        <position position="191"/>
    </location>
    <ligand>
        <name>S-adenosyl-L-methionine</name>
        <dbReference type="ChEBI" id="CHEBI:59789"/>
    </ligand>
</feature>
<protein>
    <recommendedName>
        <fullName evidence="7">SAM-dependent MTase RsmB/NOP-type domain-containing protein</fullName>
    </recommendedName>
</protein>
<comment type="caution">
    <text evidence="6">Lacks conserved residue(s) required for the propagation of feature annotation.</text>
</comment>
<evidence type="ECO:0000256" key="1">
    <source>
        <dbReference type="ARBA" id="ARBA00007494"/>
    </source>
</evidence>
<accession>A0ABQ9K2R0</accession>